<organism evidence="2 3">
    <name type="scientific">Saltatorellus ferox</name>
    <dbReference type="NCBI Taxonomy" id="2528018"/>
    <lineage>
        <taxon>Bacteria</taxon>
        <taxon>Pseudomonadati</taxon>
        <taxon>Planctomycetota</taxon>
        <taxon>Planctomycetia</taxon>
        <taxon>Planctomycetia incertae sedis</taxon>
        <taxon>Saltatorellus</taxon>
    </lineage>
</organism>
<gene>
    <name evidence="2" type="ORF">Poly30_35890</name>
</gene>
<dbReference type="Proteomes" id="UP000320390">
    <property type="component" value="Chromosome"/>
</dbReference>
<dbReference type="RefSeq" id="WP_145200039.1">
    <property type="nucleotide sequence ID" value="NZ_CP036434.1"/>
</dbReference>
<dbReference type="AlphaFoldDB" id="A0A518EVC8"/>
<dbReference type="EMBL" id="CP036434">
    <property type="protein sequence ID" value="QDV08053.1"/>
    <property type="molecule type" value="Genomic_DNA"/>
</dbReference>
<reference evidence="2 3" key="1">
    <citation type="submission" date="2019-02" db="EMBL/GenBank/DDBJ databases">
        <title>Deep-cultivation of Planctomycetes and their phenomic and genomic characterization uncovers novel biology.</title>
        <authorList>
            <person name="Wiegand S."/>
            <person name="Jogler M."/>
            <person name="Boedeker C."/>
            <person name="Pinto D."/>
            <person name="Vollmers J."/>
            <person name="Rivas-Marin E."/>
            <person name="Kohn T."/>
            <person name="Peeters S.H."/>
            <person name="Heuer A."/>
            <person name="Rast P."/>
            <person name="Oberbeckmann S."/>
            <person name="Bunk B."/>
            <person name="Jeske O."/>
            <person name="Meyerdierks A."/>
            <person name="Storesund J.E."/>
            <person name="Kallscheuer N."/>
            <person name="Luecker S."/>
            <person name="Lage O.M."/>
            <person name="Pohl T."/>
            <person name="Merkel B.J."/>
            <person name="Hornburger P."/>
            <person name="Mueller R.-W."/>
            <person name="Bruemmer F."/>
            <person name="Labrenz M."/>
            <person name="Spormann A.M."/>
            <person name="Op den Camp H."/>
            <person name="Overmann J."/>
            <person name="Amann R."/>
            <person name="Jetten M.S.M."/>
            <person name="Mascher T."/>
            <person name="Medema M.H."/>
            <person name="Devos D.P."/>
            <person name="Kaster A.-K."/>
            <person name="Ovreas L."/>
            <person name="Rohde M."/>
            <person name="Galperin M.Y."/>
            <person name="Jogler C."/>
        </authorList>
    </citation>
    <scope>NUCLEOTIDE SEQUENCE [LARGE SCALE GENOMIC DNA]</scope>
    <source>
        <strain evidence="2 3">Poly30</strain>
    </source>
</reference>
<protein>
    <submittedName>
        <fullName evidence="2">Uncharacterized protein</fullName>
    </submittedName>
</protein>
<keyword evidence="3" id="KW-1185">Reference proteome</keyword>
<evidence type="ECO:0000313" key="2">
    <source>
        <dbReference type="EMBL" id="QDV08053.1"/>
    </source>
</evidence>
<feature type="coiled-coil region" evidence="1">
    <location>
        <begin position="14"/>
        <end position="41"/>
    </location>
</feature>
<evidence type="ECO:0000313" key="3">
    <source>
        <dbReference type="Proteomes" id="UP000320390"/>
    </source>
</evidence>
<name>A0A518EVC8_9BACT</name>
<proteinExistence type="predicted"/>
<accession>A0A518EVC8</accession>
<evidence type="ECO:0000256" key="1">
    <source>
        <dbReference type="SAM" id="Coils"/>
    </source>
</evidence>
<sequence>MAERKPKPGKQRYRRTDEELIQDLQKRIEDLKNRKAAKAIKKDPASKEATGAFRALTKAVEKSKDTADADLKRALSEAQRILAEYFESKGLKVPKARKPRARRAK</sequence>
<keyword evidence="1" id="KW-0175">Coiled coil</keyword>